<dbReference type="EMBL" id="NKHG01000135">
    <property type="protein sequence ID" value="PCK17671.1"/>
    <property type="molecule type" value="Genomic_DNA"/>
</dbReference>
<proteinExistence type="predicted"/>
<feature type="coiled-coil region" evidence="1">
    <location>
        <begin position="76"/>
        <end position="103"/>
    </location>
</feature>
<reference evidence="2 3" key="1">
    <citation type="submission" date="2017-06" db="EMBL/GenBank/DDBJ databases">
        <title>Draft Genome Sequence of Bacillus sp Strain 36R Isolated from saline sediment at Atanasia, Sonora, Mexico.</title>
        <authorList>
            <person name="Sanchez Diaz R."/>
            <person name="Quiroz Macias M.E."/>
            <person name="Ibarra Gamez J.C."/>
            <person name="Enciso Ibarra J."/>
            <person name="Gomez Gil B."/>
            <person name="Galaviz Silva L."/>
        </authorList>
    </citation>
    <scope>NUCLEOTIDE SEQUENCE [LARGE SCALE GENOMIC DNA]</scope>
    <source>
        <strain evidence="2 3">36R_ATNSAL</strain>
    </source>
</reference>
<name>A0A2A5ILS4_BACPU</name>
<accession>A0A2A5ILS4</accession>
<evidence type="ECO:0008006" key="4">
    <source>
        <dbReference type="Google" id="ProtNLM"/>
    </source>
</evidence>
<dbReference type="OrthoDB" id="2892630at2"/>
<evidence type="ECO:0000313" key="3">
    <source>
        <dbReference type="Proteomes" id="UP000228754"/>
    </source>
</evidence>
<dbReference type="Proteomes" id="UP000228754">
    <property type="component" value="Unassembled WGS sequence"/>
</dbReference>
<comment type="caution">
    <text evidence="2">The sequence shown here is derived from an EMBL/GenBank/DDBJ whole genome shotgun (WGS) entry which is preliminary data.</text>
</comment>
<keyword evidence="1" id="KW-0175">Coiled coil</keyword>
<evidence type="ECO:0000256" key="1">
    <source>
        <dbReference type="SAM" id="Coils"/>
    </source>
</evidence>
<sequence length="117" mass="13425">MIWVYKYDEDFVWQPGEEILVDLENGEEIPEGYTSVQPQDGLYIAKFDAEKEEWYEAATQDYIDGMQPDPLPPSDIDLLKQQNAALLQQLAESEKRAEEQSKTIAELVMLLTEKGVI</sequence>
<gene>
    <name evidence="2" type="ORF">CEY02_19755</name>
</gene>
<dbReference type="AlphaFoldDB" id="A0A2A5ILS4"/>
<organism evidence="2 3">
    <name type="scientific">Bacillus pumilus</name>
    <name type="common">Bacillus mesentericus</name>
    <dbReference type="NCBI Taxonomy" id="1408"/>
    <lineage>
        <taxon>Bacteria</taxon>
        <taxon>Bacillati</taxon>
        <taxon>Bacillota</taxon>
        <taxon>Bacilli</taxon>
        <taxon>Bacillales</taxon>
        <taxon>Bacillaceae</taxon>
        <taxon>Bacillus</taxon>
    </lineage>
</organism>
<evidence type="ECO:0000313" key="2">
    <source>
        <dbReference type="EMBL" id="PCK17671.1"/>
    </source>
</evidence>
<protein>
    <recommendedName>
        <fullName evidence="4">Bacteriophage SP-beta YorD domain-containing protein</fullName>
    </recommendedName>
</protein>